<evidence type="ECO:0000313" key="5">
    <source>
        <dbReference type="Proteomes" id="UP000824469"/>
    </source>
</evidence>
<evidence type="ECO:0008006" key="6">
    <source>
        <dbReference type="Google" id="ProtNLM"/>
    </source>
</evidence>
<dbReference type="OMA" id="QSNSACV"/>
<keyword evidence="1" id="KW-0575">Peroxidase</keyword>
<evidence type="ECO:0000313" key="4">
    <source>
        <dbReference type="EMBL" id="KAH9327963.1"/>
    </source>
</evidence>
<dbReference type="Proteomes" id="UP000824469">
    <property type="component" value="Unassembled WGS sequence"/>
</dbReference>
<dbReference type="InterPro" id="IPR036249">
    <property type="entry name" value="Thioredoxin-like_sf"/>
</dbReference>
<name>A0AA38LKA9_TAXCH</name>
<dbReference type="EMBL" id="JAHRHJ020000001">
    <property type="protein sequence ID" value="KAH9327963.1"/>
    <property type="molecule type" value="Genomic_DNA"/>
</dbReference>
<feature type="non-terminal residue" evidence="4">
    <location>
        <position position="206"/>
    </location>
</feature>
<dbReference type="GO" id="GO:0008379">
    <property type="term" value="F:thioredoxin peroxidase activity"/>
    <property type="evidence" value="ECO:0007669"/>
    <property type="project" value="InterPro"/>
</dbReference>
<dbReference type="AlphaFoldDB" id="A0AA38LKA9"/>
<keyword evidence="3" id="KW-0560">Oxidoreductase</keyword>
<comment type="caution">
    <text evidence="4">The sequence shown here is derived from an EMBL/GenBank/DDBJ whole genome shotgun (WGS) entry which is preliminary data.</text>
</comment>
<organism evidence="4 5">
    <name type="scientific">Taxus chinensis</name>
    <name type="common">Chinese yew</name>
    <name type="synonym">Taxus wallichiana var. chinensis</name>
    <dbReference type="NCBI Taxonomy" id="29808"/>
    <lineage>
        <taxon>Eukaryota</taxon>
        <taxon>Viridiplantae</taxon>
        <taxon>Streptophyta</taxon>
        <taxon>Embryophyta</taxon>
        <taxon>Tracheophyta</taxon>
        <taxon>Spermatophyta</taxon>
        <taxon>Pinopsida</taxon>
        <taxon>Pinidae</taxon>
        <taxon>Conifers II</taxon>
        <taxon>Cupressales</taxon>
        <taxon>Taxaceae</taxon>
        <taxon>Taxus</taxon>
    </lineage>
</organism>
<dbReference type="InterPro" id="IPR037944">
    <property type="entry name" value="PRX5-like"/>
</dbReference>
<protein>
    <recommendedName>
        <fullName evidence="6">Glutaredoxin-dependent peroxiredoxin</fullName>
    </recommendedName>
</protein>
<evidence type="ECO:0000256" key="1">
    <source>
        <dbReference type="ARBA" id="ARBA00022559"/>
    </source>
</evidence>
<dbReference type="GO" id="GO:0005737">
    <property type="term" value="C:cytoplasm"/>
    <property type="evidence" value="ECO:0007669"/>
    <property type="project" value="TreeGrafter"/>
</dbReference>
<evidence type="ECO:0000256" key="3">
    <source>
        <dbReference type="ARBA" id="ARBA00023002"/>
    </source>
</evidence>
<dbReference type="GO" id="GO:0034599">
    <property type="term" value="P:cellular response to oxidative stress"/>
    <property type="evidence" value="ECO:0007669"/>
    <property type="project" value="InterPro"/>
</dbReference>
<dbReference type="SUPFAM" id="SSF52833">
    <property type="entry name" value="Thioredoxin-like"/>
    <property type="match status" value="1"/>
</dbReference>
<dbReference type="Gene3D" id="3.40.30.10">
    <property type="entry name" value="Glutaredoxin"/>
    <property type="match status" value="1"/>
</dbReference>
<dbReference type="GO" id="GO:0042744">
    <property type="term" value="P:hydrogen peroxide catabolic process"/>
    <property type="evidence" value="ECO:0007669"/>
    <property type="project" value="TreeGrafter"/>
</dbReference>
<dbReference type="PANTHER" id="PTHR10430:SF16">
    <property type="entry name" value="PEROXIREDOXIN-5, MITOCHONDRIAL"/>
    <property type="match status" value="1"/>
</dbReference>
<gene>
    <name evidence="4" type="ORF">KI387_000071</name>
</gene>
<dbReference type="GO" id="GO:0045454">
    <property type="term" value="P:cell redox homeostasis"/>
    <property type="evidence" value="ECO:0007669"/>
    <property type="project" value="TreeGrafter"/>
</dbReference>
<proteinExistence type="predicted"/>
<reference evidence="4 5" key="1">
    <citation type="journal article" date="2021" name="Nat. Plants">
        <title>The Taxus genome provides insights into paclitaxel biosynthesis.</title>
        <authorList>
            <person name="Xiong X."/>
            <person name="Gou J."/>
            <person name="Liao Q."/>
            <person name="Li Y."/>
            <person name="Zhou Q."/>
            <person name="Bi G."/>
            <person name="Li C."/>
            <person name="Du R."/>
            <person name="Wang X."/>
            <person name="Sun T."/>
            <person name="Guo L."/>
            <person name="Liang H."/>
            <person name="Lu P."/>
            <person name="Wu Y."/>
            <person name="Zhang Z."/>
            <person name="Ro D.K."/>
            <person name="Shang Y."/>
            <person name="Huang S."/>
            <person name="Yan J."/>
        </authorList>
    </citation>
    <scope>NUCLEOTIDE SEQUENCE [LARGE SCALE GENOMIC DNA]</scope>
    <source>
        <strain evidence="4">Ta-2019</strain>
    </source>
</reference>
<accession>A0AA38LKA9</accession>
<sequence>MAAAATAGATAVRNGAPRAPSLPNLLLRSMPSNRRILPARVSSSYAFSSLFLSNPRKLFLNRSKPSNVYRSSIVAKAKVEKRLPEATLPYIDKGGELQTTSVTELTQGKKIFLWTVRSLKNLQRCVRIAKEFKADGLDTVVIVAGNEAGVVKEWKKELEVGDDIELLVDADSQFTKAMYVALGPNEDPSGFGVYVEDGAVQFSARK</sequence>
<dbReference type="PANTHER" id="PTHR10430">
    <property type="entry name" value="PEROXIREDOXIN"/>
    <property type="match status" value="1"/>
</dbReference>
<keyword evidence="2" id="KW-0049">Antioxidant</keyword>
<evidence type="ECO:0000256" key="2">
    <source>
        <dbReference type="ARBA" id="ARBA00022862"/>
    </source>
</evidence>
<keyword evidence="5" id="KW-1185">Reference proteome</keyword>